<dbReference type="EMBL" id="JAZGZP010000002">
    <property type="protein sequence ID" value="MFK6999557.1"/>
    <property type="molecule type" value="Genomic_DNA"/>
</dbReference>
<organism evidence="4 5">
    <name type="scientific">Flavobacterium oreochromis</name>
    <dbReference type="NCBI Taxonomy" id="2906078"/>
    <lineage>
        <taxon>Bacteria</taxon>
        <taxon>Pseudomonadati</taxon>
        <taxon>Bacteroidota</taxon>
        <taxon>Flavobacteriia</taxon>
        <taxon>Flavobacteriales</taxon>
        <taxon>Flavobacteriaceae</taxon>
        <taxon>Flavobacterium</taxon>
    </lineage>
</organism>
<feature type="domain" description="Teneurin-like YD-shell" evidence="3">
    <location>
        <begin position="283"/>
        <end position="469"/>
    </location>
</feature>
<evidence type="ECO:0000313" key="5">
    <source>
        <dbReference type="Proteomes" id="UP001621706"/>
    </source>
</evidence>
<evidence type="ECO:0000313" key="4">
    <source>
        <dbReference type="EMBL" id="MFK6999557.1"/>
    </source>
</evidence>
<reference evidence="4 5" key="1">
    <citation type="submission" date="2024-02" db="EMBL/GenBank/DDBJ databases">
        <title>Comparative Genomic Analysis of Flavobacterium Species Causing Columnaris Disease of Freshwater Fish in Thailand: Insights into Virulence and Resistance Mechanisms.</title>
        <authorList>
            <person name="Nguyen D."/>
            <person name="Chokmangmeepisarn P."/>
            <person name="Khianchaikhan K."/>
            <person name="Morishita M."/>
            <person name="Bunnoy A."/>
            <person name="Rodkhum C."/>
        </authorList>
    </citation>
    <scope>NUCLEOTIDE SEQUENCE [LARGE SCALE GENOMIC DNA]</scope>
    <source>
        <strain evidence="4 5">CNRT2201</strain>
    </source>
</reference>
<accession>A0ABW8P4W1</accession>
<dbReference type="InterPro" id="IPR056823">
    <property type="entry name" value="TEN-like_YD-shell"/>
</dbReference>
<dbReference type="Proteomes" id="UP001621706">
    <property type="component" value="Unassembled WGS sequence"/>
</dbReference>
<keyword evidence="5" id="KW-1185">Reference proteome</keyword>
<evidence type="ECO:0000259" key="3">
    <source>
        <dbReference type="Pfam" id="PF25023"/>
    </source>
</evidence>
<keyword evidence="2" id="KW-0175">Coiled coil</keyword>
<dbReference type="NCBIfam" id="TIGR01643">
    <property type="entry name" value="YD_repeat_2x"/>
    <property type="match status" value="1"/>
</dbReference>
<comment type="caution">
    <text evidence="4">The sequence shown here is derived from an EMBL/GenBank/DDBJ whole genome shotgun (WGS) entry which is preliminary data.</text>
</comment>
<dbReference type="PANTHER" id="PTHR32305:SF15">
    <property type="entry name" value="PROTEIN RHSA-RELATED"/>
    <property type="match status" value="1"/>
</dbReference>
<dbReference type="InterPro" id="IPR050708">
    <property type="entry name" value="T6SS_VgrG/RHS"/>
</dbReference>
<name>A0ABW8P4W1_9FLAO</name>
<feature type="domain" description="Teneurin-like YD-shell" evidence="3">
    <location>
        <begin position="20"/>
        <end position="216"/>
    </location>
</feature>
<evidence type="ECO:0000256" key="1">
    <source>
        <dbReference type="ARBA" id="ARBA00022737"/>
    </source>
</evidence>
<dbReference type="Gene3D" id="2.180.10.10">
    <property type="entry name" value="RHS repeat-associated core"/>
    <property type="match status" value="1"/>
</dbReference>
<gene>
    <name evidence="4" type="ORF">V3I07_01470</name>
</gene>
<dbReference type="PANTHER" id="PTHR32305">
    <property type="match status" value="1"/>
</dbReference>
<feature type="coiled-coil region" evidence="2">
    <location>
        <begin position="48"/>
        <end position="82"/>
    </location>
</feature>
<dbReference type="InterPro" id="IPR022385">
    <property type="entry name" value="Rhs_assc_core"/>
</dbReference>
<dbReference type="RefSeq" id="WP_405330911.1">
    <property type="nucleotide sequence ID" value="NZ_JAZGZP010000002.1"/>
</dbReference>
<evidence type="ECO:0000256" key="2">
    <source>
        <dbReference type="SAM" id="Coils"/>
    </source>
</evidence>
<keyword evidence="1" id="KW-0677">Repeat</keyword>
<dbReference type="NCBIfam" id="TIGR03696">
    <property type="entry name" value="Rhs_assc_core"/>
    <property type="match status" value="1"/>
</dbReference>
<dbReference type="InterPro" id="IPR006530">
    <property type="entry name" value="YD"/>
</dbReference>
<sequence length="638" mass="73589">MGRVTKETQTSGFKKDQGFVITSEYDRNGNRIKMTSSLGAEVQNTYDKKGLLKTITAQTQALKEAQKQAWEAQLKHNALGQEIERSITGGLIINMQYDSAGRPLSQKVQRGQKDTYHRNYTWNANNRLLQTINAITGGHIHYAYDSFGNLASAQYEDGSYDYKLPDEVGNLYNTKDKKDRIYAKGGKLIKDQNWHYLYDSEGNLRLKSKRNIAQIQLQKREQEKEKPKKFSFFVEEINEEKNNPKTLDYYLRTDIKYTKEDKENYTKLKEQQEVQEISNQQWQRGDWEYTWYANGMLKSVKKPDGTIITMEYDALGRRTKKIYNEKTNRYLWDGNVLLHQWEYKKGQEAQTSVNDLGEVYLSQKEAVDDLVTWIYQERTFVPSAKIQGEEQFSIISDYLGRPVQSYDQQGRLVWQTDYDIYGKLRNLQGEKTFIPFRQLGQYEDPELDGLYYNRFRYYDASTGLYLSQDPIGLAGNNPTMYGYVSDSNSWIDVFGLTIDAYGGYFSRKALRTEIHNANRPTKGSSMHATKHIQASSMDDAMGRSIKGVGGKPEASYFPDVAKNNFNNFEKTAAFDAARNGNVFKRGGTTFFIYENKAGDIGFNMGDRTRFMRIEITSGTIHSHPITEAEAKQYLKKCG</sequence>
<protein>
    <submittedName>
        <fullName evidence="4">RHS repeat-associated core domain-containing protein</fullName>
    </submittedName>
</protein>
<proteinExistence type="predicted"/>
<dbReference type="Pfam" id="PF25023">
    <property type="entry name" value="TEN_YD-shell"/>
    <property type="match status" value="2"/>
</dbReference>